<organism evidence="1">
    <name type="scientific">marine metagenome</name>
    <dbReference type="NCBI Taxonomy" id="408172"/>
    <lineage>
        <taxon>unclassified sequences</taxon>
        <taxon>metagenomes</taxon>
        <taxon>ecological metagenomes</taxon>
    </lineage>
</organism>
<name>A0A383F4A3_9ZZZZ</name>
<evidence type="ECO:0000313" key="1">
    <source>
        <dbReference type="EMBL" id="SVE63811.1"/>
    </source>
</evidence>
<dbReference type="AlphaFoldDB" id="A0A383F4A3"/>
<sequence>EIKGISMIAGNVGKCVLKIEQNENNEYEINILTKTTNLAKILYPYIDEIKLRVDNYFSLLSIEQSISNQRKKIKIEVNKDKKIITKNGKKLNFYADSLFSPYSLIPLLREKDLKINNEYFYKIFSSKKIKNVLLKVLKIEIVKVPYGTFECLNIKPVSDKNIIKNNGELELWYTNDVNKIPIKVKLNTKIGTFIMKLKKINK</sequence>
<dbReference type="Pfam" id="PF11306">
    <property type="entry name" value="DUF3108"/>
    <property type="match status" value="1"/>
</dbReference>
<reference evidence="1" key="1">
    <citation type="submission" date="2018-05" db="EMBL/GenBank/DDBJ databases">
        <authorList>
            <person name="Lanie J.A."/>
            <person name="Ng W.-L."/>
            <person name="Kazmierczak K.M."/>
            <person name="Andrzejewski T.M."/>
            <person name="Davidsen T.M."/>
            <person name="Wayne K.J."/>
            <person name="Tettelin H."/>
            <person name="Glass J.I."/>
            <person name="Rusch D."/>
            <person name="Podicherti R."/>
            <person name="Tsui H.-C.T."/>
            <person name="Winkler M.E."/>
        </authorList>
    </citation>
    <scope>NUCLEOTIDE SEQUENCE</scope>
</reference>
<evidence type="ECO:0008006" key="2">
    <source>
        <dbReference type="Google" id="ProtNLM"/>
    </source>
</evidence>
<dbReference type="EMBL" id="UINC01231325">
    <property type="protein sequence ID" value="SVE63811.1"/>
    <property type="molecule type" value="Genomic_DNA"/>
</dbReference>
<dbReference type="InterPro" id="IPR021457">
    <property type="entry name" value="DUF3108"/>
</dbReference>
<proteinExistence type="predicted"/>
<feature type="non-terminal residue" evidence="1">
    <location>
        <position position="1"/>
    </location>
</feature>
<gene>
    <name evidence="1" type="ORF">METZ01_LOCUS516665</name>
</gene>
<accession>A0A383F4A3</accession>
<protein>
    <recommendedName>
        <fullName evidence="2">DUF3108 domain-containing protein</fullName>
    </recommendedName>
</protein>